<dbReference type="AlphaFoldDB" id="A0A2T6ZFD7"/>
<comment type="caution">
    <text evidence="1">The sequence shown here is derived from an EMBL/GenBank/DDBJ whole genome shotgun (WGS) entry which is preliminary data.</text>
</comment>
<gene>
    <name evidence="1" type="ORF">B9Z19DRAFT_1133754</name>
</gene>
<evidence type="ECO:0000313" key="1">
    <source>
        <dbReference type="EMBL" id="PUU74189.1"/>
    </source>
</evidence>
<sequence>MSTQMFNKPFKKWKDTQVARGGVSAGDATLVIEFGTFTSPIHPSSLVGSRRGLPTNSRFGMGVDGGEMETINVKQKHENDIVRAVISSTKAKPVPMSEEDAEIVAQYEIHKAWMEEQQKINKGKRVERRAEWTSVGGIGG</sequence>
<reference evidence="1 2" key="1">
    <citation type="submission" date="2017-04" db="EMBL/GenBank/DDBJ databases">
        <title>Draft genome sequence of Tuber borchii Vittad., a whitish edible truffle.</title>
        <authorList>
            <consortium name="DOE Joint Genome Institute"/>
            <person name="Murat C."/>
            <person name="Kuo A."/>
            <person name="Barry K.W."/>
            <person name="Clum A."/>
            <person name="Dockter R.B."/>
            <person name="Fauchery L."/>
            <person name="Iotti M."/>
            <person name="Kohler A."/>
            <person name="Labutti K."/>
            <person name="Lindquist E.A."/>
            <person name="Lipzen A."/>
            <person name="Ohm R.A."/>
            <person name="Wang M."/>
            <person name="Grigoriev I.V."/>
            <person name="Zambonelli A."/>
            <person name="Martin F.M."/>
        </authorList>
    </citation>
    <scope>NUCLEOTIDE SEQUENCE [LARGE SCALE GENOMIC DNA]</scope>
    <source>
        <strain evidence="1 2">Tbo3840</strain>
    </source>
</reference>
<organism evidence="1 2">
    <name type="scientific">Tuber borchii</name>
    <name type="common">White truffle</name>
    <dbReference type="NCBI Taxonomy" id="42251"/>
    <lineage>
        <taxon>Eukaryota</taxon>
        <taxon>Fungi</taxon>
        <taxon>Dikarya</taxon>
        <taxon>Ascomycota</taxon>
        <taxon>Pezizomycotina</taxon>
        <taxon>Pezizomycetes</taxon>
        <taxon>Pezizales</taxon>
        <taxon>Tuberaceae</taxon>
        <taxon>Tuber</taxon>
    </lineage>
</organism>
<dbReference type="EMBL" id="NESQ01000317">
    <property type="protein sequence ID" value="PUU74189.1"/>
    <property type="molecule type" value="Genomic_DNA"/>
</dbReference>
<dbReference type="Proteomes" id="UP000244722">
    <property type="component" value="Unassembled WGS sequence"/>
</dbReference>
<accession>A0A2T6ZFD7</accession>
<dbReference type="STRING" id="42251.A0A2T6ZFD7"/>
<dbReference type="OrthoDB" id="1696305at2759"/>
<protein>
    <submittedName>
        <fullName evidence="1">Uncharacterized protein</fullName>
    </submittedName>
</protein>
<evidence type="ECO:0000313" key="2">
    <source>
        <dbReference type="Proteomes" id="UP000244722"/>
    </source>
</evidence>
<proteinExistence type="predicted"/>
<name>A0A2T6ZFD7_TUBBO</name>
<keyword evidence="2" id="KW-1185">Reference proteome</keyword>